<feature type="compositionally biased region" description="Polar residues" evidence="1">
    <location>
        <begin position="298"/>
        <end position="317"/>
    </location>
</feature>
<reference evidence="2 3" key="1">
    <citation type="journal article" date="2018" name="Evol. Lett.">
        <title>Horizontal gene cluster transfer increased hallucinogenic mushroom diversity.</title>
        <authorList>
            <person name="Reynolds H.T."/>
            <person name="Vijayakumar V."/>
            <person name="Gluck-Thaler E."/>
            <person name="Korotkin H.B."/>
            <person name="Matheny P.B."/>
            <person name="Slot J.C."/>
        </authorList>
    </citation>
    <scope>NUCLEOTIDE SEQUENCE [LARGE SCALE GENOMIC DNA]</scope>
    <source>
        <strain evidence="2 3">2629</strain>
    </source>
</reference>
<proteinExistence type="predicted"/>
<protein>
    <submittedName>
        <fullName evidence="2">Uncharacterized protein</fullName>
    </submittedName>
</protein>
<feature type="compositionally biased region" description="Polar residues" evidence="1">
    <location>
        <begin position="365"/>
        <end position="375"/>
    </location>
</feature>
<feature type="region of interest" description="Disordered" evidence="1">
    <location>
        <begin position="294"/>
        <end position="353"/>
    </location>
</feature>
<name>A0A409VAJ6_9AGAR</name>
<dbReference type="OrthoDB" id="3367070at2759"/>
<keyword evidence="3" id="KW-1185">Reference proteome</keyword>
<feature type="compositionally biased region" description="Low complexity" evidence="1">
    <location>
        <begin position="56"/>
        <end position="76"/>
    </location>
</feature>
<evidence type="ECO:0000256" key="1">
    <source>
        <dbReference type="SAM" id="MobiDB-lite"/>
    </source>
</evidence>
<organism evidence="2 3">
    <name type="scientific">Panaeolus cyanescens</name>
    <dbReference type="NCBI Taxonomy" id="181874"/>
    <lineage>
        <taxon>Eukaryota</taxon>
        <taxon>Fungi</taxon>
        <taxon>Dikarya</taxon>
        <taxon>Basidiomycota</taxon>
        <taxon>Agaricomycotina</taxon>
        <taxon>Agaricomycetes</taxon>
        <taxon>Agaricomycetidae</taxon>
        <taxon>Agaricales</taxon>
        <taxon>Agaricineae</taxon>
        <taxon>Galeropsidaceae</taxon>
        <taxon>Panaeolus</taxon>
    </lineage>
</organism>
<sequence>MALAQRLNELALANSQGLLNDDEYRMLRQDVFEKYSASATVPVESPVVPVTRVHVQLRSSGSSSSSSSPPKPVSKSQAKPDPIIEQRRQSKSTVGLGVANLLRRATGRKTPTPRDPPEPRRPTLSLSTPTDSPRRNQILPRMLQSKKHHEPQRPHTHYSSSDELAKPSSFSSRLPQSPGSSSSTRRLHHVSPIQIDRPLSTVHDVFDEVDLTTAKDIRKAIAITESEAQRIIEAFRDLEANTLRRIQKQRAYRLPLNPPSSVDVLLEGREWREHKLSPSPSSPLFDLRQRHAIDASDGMSTRSGSSNRTTLSQSRSIASLPRQALASPLSPHFRSPSMSLHRKNSTSSVSSHATSLTNGLLSVSNSSAMTRSSSHLPLRNPKGNPTEPNPESPAEDQGGDDDPELLDIRHRCDEVVARYTARLEFLRAKLKTAELHEKLMRK</sequence>
<accession>A0A409VAJ6</accession>
<feature type="region of interest" description="Disordered" evidence="1">
    <location>
        <begin position="56"/>
        <end position="191"/>
    </location>
</feature>
<feature type="compositionally biased region" description="Basic residues" evidence="1">
    <location>
        <begin position="144"/>
        <end position="156"/>
    </location>
</feature>
<feature type="compositionally biased region" description="Low complexity" evidence="1">
    <location>
        <begin position="167"/>
        <end position="184"/>
    </location>
</feature>
<feature type="region of interest" description="Disordered" evidence="1">
    <location>
        <begin position="365"/>
        <end position="405"/>
    </location>
</feature>
<dbReference type="Proteomes" id="UP000284842">
    <property type="component" value="Unassembled WGS sequence"/>
</dbReference>
<dbReference type="STRING" id="181874.A0A409VAJ6"/>
<gene>
    <name evidence="2" type="ORF">CVT24_010309</name>
</gene>
<feature type="compositionally biased region" description="Acidic residues" evidence="1">
    <location>
        <begin position="393"/>
        <end position="405"/>
    </location>
</feature>
<dbReference type="InParanoid" id="A0A409VAJ6"/>
<comment type="caution">
    <text evidence="2">The sequence shown here is derived from an EMBL/GenBank/DDBJ whole genome shotgun (WGS) entry which is preliminary data.</text>
</comment>
<evidence type="ECO:0000313" key="2">
    <source>
        <dbReference type="EMBL" id="PPQ63911.1"/>
    </source>
</evidence>
<dbReference type="AlphaFoldDB" id="A0A409VAJ6"/>
<dbReference type="EMBL" id="NHTK01006104">
    <property type="protein sequence ID" value="PPQ63911.1"/>
    <property type="molecule type" value="Genomic_DNA"/>
</dbReference>
<evidence type="ECO:0000313" key="3">
    <source>
        <dbReference type="Proteomes" id="UP000284842"/>
    </source>
</evidence>